<dbReference type="PANTHER" id="PTHR42901">
    <property type="entry name" value="ALCOHOL DEHYDROGENASE"/>
    <property type="match status" value="1"/>
</dbReference>
<dbReference type="CDD" id="cd05233">
    <property type="entry name" value="SDR_c"/>
    <property type="match status" value="1"/>
</dbReference>
<dbReference type="PANTHER" id="PTHR42901:SF1">
    <property type="entry name" value="ALCOHOL DEHYDROGENASE"/>
    <property type="match status" value="1"/>
</dbReference>
<dbReference type="Proteomes" id="UP000028045">
    <property type="component" value="Unassembled WGS sequence"/>
</dbReference>
<comment type="similarity">
    <text evidence="1">Belongs to the short-chain dehydrogenases/reductases (SDR) family.</text>
</comment>
<proteinExistence type="inferred from homology"/>
<evidence type="ECO:0000256" key="1">
    <source>
        <dbReference type="ARBA" id="ARBA00006484"/>
    </source>
</evidence>
<dbReference type="InterPro" id="IPR002347">
    <property type="entry name" value="SDR_fam"/>
</dbReference>
<dbReference type="Gene3D" id="3.40.50.720">
    <property type="entry name" value="NAD(P)-binding Rossmann-like Domain"/>
    <property type="match status" value="1"/>
</dbReference>
<keyword evidence="2" id="KW-0560">Oxidoreductase</keyword>
<dbReference type="EMBL" id="KL647377">
    <property type="protein sequence ID" value="KEY75326.1"/>
    <property type="molecule type" value="Genomic_DNA"/>
</dbReference>
<protein>
    <recommendedName>
        <fullName evidence="3">Ketoreductase domain-containing protein</fullName>
    </recommendedName>
</protein>
<accession>A0A084BCP7</accession>
<dbReference type="PRINTS" id="PR00081">
    <property type="entry name" value="GDHRDH"/>
</dbReference>
<evidence type="ECO:0000313" key="5">
    <source>
        <dbReference type="Proteomes" id="UP000028045"/>
    </source>
</evidence>
<organism evidence="4 5">
    <name type="scientific">Stachybotrys chartarum (strain CBS 109288 / IBT 7711)</name>
    <name type="common">Toxic black mold</name>
    <name type="synonym">Stilbospora chartarum</name>
    <dbReference type="NCBI Taxonomy" id="1280523"/>
    <lineage>
        <taxon>Eukaryota</taxon>
        <taxon>Fungi</taxon>
        <taxon>Dikarya</taxon>
        <taxon>Ascomycota</taxon>
        <taxon>Pezizomycotina</taxon>
        <taxon>Sordariomycetes</taxon>
        <taxon>Hypocreomycetidae</taxon>
        <taxon>Hypocreales</taxon>
        <taxon>Stachybotryaceae</taxon>
        <taxon>Stachybotrys</taxon>
    </lineage>
</organism>
<keyword evidence="5" id="KW-1185">Reference proteome</keyword>
<evidence type="ECO:0000313" key="4">
    <source>
        <dbReference type="EMBL" id="KEY75326.1"/>
    </source>
</evidence>
<name>A0A084BCP7_STACB</name>
<gene>
    <name evidence="4" type="ORF">S7711_08495</name>
</gene>
<dbReference type="OrthoDB" id="1933717at2759"/>
<dbReference type="SMART" id="SM00822">
    <property type="entry name" value="PKS_KR"/>
    <property type="match status" value="1"/>
</dbReference>
<sequence>MSTPLPVFNTRRRETYPAISPTQPALSTKGKNVLITGGGSGIGASITQSFAASGAANIAILARSEGPLLEMKAKIEAAHADTKVWTYVVDISRPSQAGTDSVAAAVQAFTRSAGGKVDVLVANAGSLGQLASIADVDADKWWAAFETNVRGSFNLLRAFDGHAAPGATVIHVSSSVLYIPYIPGYSAYRASKLAAYRTFDYYHQERPDLRVVHYHPGLQNTDLLAAAREEILALGFVFDDAAIAGDFAVWLASEEADFLNGRHVEIGMDVDELKAMRGEIEANPTALRMDMSGVRFYETAK</sequence>
<dbReference type="Pfam" id="PF00106">
    <property type="entry name" value="adh_short"/>
    <property type="match status" value="1"/>
</dbReference>
<feature type="domain" description="Ketoreductase" evidence="3">
    <location>
        <begin position="31"/>
        <end position="219"/>
    </location>
</feature>
<dbReference type="InterPro" id="IPR057326">
    <property type="entry name" value="KR_dom"/>
</dbReference>
<dbReference type="AlphaFoldDB" id="A0A084BCP7"/>
<dbReference type="SUPFAM" id="SSF51735">
    <property type="entry name" value="NAD(P)-binding Rossmann-fold domains"/>
    <property type="match status" value="1"/>
</dbReference>
<dbReference type="InterPro" id="IPR036291">
    <property type="entry name" value="NAD(P)-bd_dom_sf"/>
</dbReference>
<dbReference type="GO" id="GO:0016491">
    <property type="term" value="F:oxidoreductase activity"/>
    <property type="evidence" value="ECO:0007669"/>
    <property type="project" value="UniProtKB-KW"/>
</dbReference>
<evidence type="ECO:0000256" key="2">
    <source>
        <dbReference type="ARBA" id="ARBA00023002"/>
    </source>
</evidence>
<dbReference type="HOGENOM" id="CLU_010194_8_2_1"/>
<reference evidence="4 5" key="1">
    <citation type="journal article" date="2014" name="BMC Genomics">
        <title>Comparative genome sequencing reveals chemotype-specific gene clusters in the toxigenic black mold Stachybotrys.</title>
        <authorList>
            <person name="Semeiks J."/>
            <person name="Borek D."/>
            <person name="Otwinowski Z."/>
            <person name="Grishin N.V."/>
        </authorList>
    </citation>
    <scope>NUCLEOTIDE SEQUENCE [LARGE SCALE GENOMIC DNA]</scope>
    <source>
        <strain evidence="5">CBS 109288 / IBT 7711</strain>
    </source>
</reference>
<evidence type="ECO:0000259" key="3">
    <source>
        <dbReference type="SMART" id="SM00822"/>
    </source>
</evidence>